<dbReference type="OrthoDB" id="191037at2759"/>
<dbReference type="SMART" id="SM00587">
    <property type="entry name" value="CHK"/>
    <property type="match status" value="1"/>
</dbReference>
<dbReference type="RefSeq" id="XP_017017583.2">
    <property type="nucleotide sequence ID" value="XM_017162094.3"/>
</dbReference>
<dbReference type="PANTHER" id="PTHR11012">
    <property type="entry name" value="PROTEIN KINASE-LIKE DOMAIN-CONTAINING"/>
    <property type="match status" value="1"/>
</dbReference>
<dbReference type="InterPro" id="IPR004119">
    <property type="entry name" value="EcKL"/>
</dbReference>
<dbReference type="Gene3D" id="3.90.1200.10">
    <property type="match status" value="1"/>
</dbReference>
<name>A0A6P4I4G5_DROKI</name>
<reference evidence="3" key="1">
    <citation type="submission" date="2025-08" db="UniProtKB">
        <authorList>
            <consortium name="RefSeq"/>
        </authorList>
    </citation>
    <scope>IDENTIFICATION</scope>
    <source>
        <strain evidence="3">14028-0561.14</strain>
        <tissue evidence="3">Whole fly</tissue>
    </source>
</reference>
<dbReference type="Pfam" id="PF02958">
    <property type="entry name" value="EcKL"/>
    <property type="match status" value="1"/>
</dbReference>
<evidence type="ECO:0000259" key="1">
    <source>
        <dbReference type="SMART" id="SM00587"/>
    </source>
</evidence>
<dbReference type="PANTHER" id="PTHR11012:SF6">
    <property type="entry name" value="CHK DOMAIN OV1-RELATED"/>
    <property type="match status" value="1"/>
</dbReference>
<keyword evidence="2" id="KW-1185">Reference proteome</keyword>
<sequence>MANSKDNITNPNEHLEIPKWINEEYFEQVLNKDEPQYEKILSFKPVAAIPPGENFTSIMLRIHFDLQMRDGNTKHKTYIFKTMLAEDRGGKEIREGGIFDKELMMYQTYLPAFEELYRAAGEQIQLAPKCLHTDQRENGIHFVFEDLGVKKFRNVDRIQGLDLAHMKRSLRKLAEFHAAASVYAGKNGSYPDDFEEGFIAKDKLELHEQGFNVKARSYHKAMDGWGLEDQEKYLKSFPTAQQYVKMCESNFSADPQAFNTLTHGDFWSSNLMCNYLTNGEINEMIMVDFQLCKWGSPAQDLLFFITLSAARDIKLKEFDNFVRIYWERLVECLKLLKYQKPLPKLRDLQTSLYQENNTIYAFIAIFNHLPVIQFPSDKESNLHSLIRDDEEGDKFRLRLFTNPSFCSLMREIYPFFYNRGIFNFSDYQ</sequence>
<organism evidence="2 3">
    <name type="scientific">Drosophila kikkawai</name>
    <name type="common">Fruit fly</name>
    <dbReference type="NCBI Taxonomy" id="30033"/>
    <lineage>
        <taxon>Eukaryota</taxon>
        <taxon>Metazoa</taxon>
        <taxon>Ecdysozoa</taxon>
        <taxon>Arthropoda</taxon>
        <taxon>Hexapoda</taxon>
        <taxon>Insecta</taxon>
        <taxon>Pterygota</taxon>
        <taxon>Neoptera</taxon>
        <taxon>Endopterygota</taxon>
        <taxon>Diptera</taxon>
        <taxon>Brachycera</taxon>
        <taxon>Muscomorpha</taxon>
        <taxon>Ephydroidea</taxon>
        <taxon>Drosophilidae</taxon>
        <taxon>Drosophila</taxon>
        <taxon>Sophophora</taxon>
    </lineage>
</organism>
<dbReference type="GeneID" id="108071353"/>
<feature type="domain" description="CHK kinase-like" evidence="1">
    <location>
        <begin position="142"/>
        <end position="335"/>
    </location>
</feature>
<gene>
    <name evidence="3" type="primary">LOC108071353</name>
</gene>
<dbReference type="InterPro" id="IPR015897">
    <property type="entry name" value="CHK_kinase-like"/>
</dbReference>
<proteinExistence type="predicted"/>
<protein>
    <recommendedName>
        <fullName evidence="1">CHK kinase-like domain-containing protein</fullName>
    </recommendedName>
</protein>
<dbReference type="SUPFAM" id="SSF56112">
    <property type="entry name" value="Protein kinase-like (PK-like)"/>
    <property type="match status" value="1"/>
</dbReference>
<accession>A0A6P4I4G5</accession>
<evidence type="ECO:0000313" key="2">
    <source>
        <dbReference type="Proteomes" id="UP001652661"/>
    </source>
</evidence>
<dbReference type="Proteomes" id="UP001652661">
    <property type="component" value="Chromosome 3R"/>
</dbReference>
<dbReference type="InterPro" id="IPR011009">
    <property type="entry name" value="Kinase-like_dom_sf"/>
</dbReference>
<dbReference type="AlphaFoldDB" id="A0A6P4I4G5"/>
<evidence type="ECO:0000313" key="3">
    <source>
        <dbReference type="RefSeq" id="XP_017017583.2"/>
    </source>
</evidence>